<dbReference type="Gene3D" id="3.30.40.10">
    <property type="entry name" value="Zinc/RING finger domain, C3HC4 (zinc finger)"/>
    <property type="match status" value="1"/>
</dbReference>
<feature type="transmembrane region" description="Helical" evidence="10">
    <location>
        <begin position="57"/>
        <end position="75"/>
    </location>
</feature>
<dbReference type="GO" id="GO:0098719">
    <property type="term" value="P:sodium ion import across plasma membrane"/>
    <property type="evidence" value="ECO:0007669"/>
    <property type="project" value="TreeGrafter"/>
</dbReference>
<feature type="domain" description="UBP-type" evidence="11">
    <location>
        <begin position="542"/>
        <end position="626"/>
    </location>
</feature>
<organism evidence="12 13">
    <name type="scientific">Marmoricola endophyticus</name>
    <dbReference type="NCBI Taxonomy" id="2040280"/>
    <lineage>
        <taxon>Bacteria</taxon>
        <taxon>Bacillati</taxon>
        <taxon>Actinomycetota</taxon>
        <taxon>Actinomycetes</taxon>
        <taxon>Propionibacteriales</taxon>
        <taxon>Nocardioidaceae</taxon>
        <taxon>Marmoricola</taxon>
    </lineage>
</organism>
<accession>A0A917F5S7</accession>
<evidence type="ECO:0000256" key="7">
    <source>
        <dbReference type="ARBA" id="ARBA00023065"/>
    </source>
</evidence>
<dbReference type="GO" id="GO:0005886">
    <property type="term" value="C:plasma membrane"/>
    <property type="evidence" value="ECO:0007669"/>
    <property type="project" value="UniProtKB-SubCell"/>
</dbReference>
<feature type="transmembrane region" description="Helical" evidence="10">
    <location>
        <begin position="87"/>
        <end position="112"/>
    </location>
</feature>
<dbReference type="InterPro" id="IPR013083">
    <property type="entry name" value="Znf_RING/FYVE/PHD"/>
</dbReference>
<evidence type="ECO:0000313" key="12">
    <source>
        <dbReference type="EMBL" id="GGF50863.1"/>
    </source>
</evidence>
<keyword evidence="4 10" id="KW-0812">Transmembrane</keyword>
<comment type="similarity">
    <text evidence="10">Belongs to the monovalent cation:proton antiporter 1 (CPA1) transporter (TC 2.A.36) family.</text>
</comment>
<dbReference type="InterPro" id="IPR004705">
    <property type="entry name" value="Cation/H_exchanger_CPA1_bac"/>
</dbReference>
<evidence type="ECO:0000256" key="1">
    <source>
        <dbReference type="ARBA" id="ARBA00004651"/>
    </source>
</evidence>
<dbReference type="Proteomes" id="UP000649179">
    <property type="component" value="Unassembled WGS sequence"/>
</dbReference>
<feature type="transmembrane region" description="Helical" evidence="10">
    <location>
        <begin position="31"/>
        <end position="51"/>
    </location>
</feature>
<evidence type="ECO:0000313" key="13">
    <source>
        <dbReference type="Proteomes" id="UP000649179"/>
    </source>
</evidence>
<name>A0A917F5S7_9ACTN</name>
<dbReference type="InterPro" id="IPR001607">
    <property type="entry name" value="Znf_UBP"/>
</dbReference>
<keyword evidence="8 10" id="KW-0472">Membrane</keyword>
<dbReference type="PANTHER" id="PTHR10110:SF86">
    <property type="entry name" value="SODIUM_HYDROGEN EXCHANGER 7"/>
    <property type="match status" value="1"/>
</dbReference>
<evidence type="ECO:0000256" key="2">
    <source>
        <dbReference type="ARBA" id="ARBA00022448"/>
    </source>
</evidence>
<dbReference type="PROSITE" id="PS50271">
    <property type="entry name" value="ZF_UBP"/>
    <property type="match status" value="1"/>
</dbReference>
<reference evidence="12" key="1">
    <citation type="journal article" date="2014" name="Int. J. Syst. Evol. Microbiol.">
        <title>Complete genome sequence of Corynebacterium casei LMG S-19264T (=DSM 44701T), isolated from a smear-ripened cheese.</title>
        <authorList>
            <consortium name="US DOE Joint Genome Institute (JGI-PGF)"/>
            <person name="Walter F."/>
            <person name="Albersmeier A."/>
            <person name="Kalinowski J."/>
            <person name="Ruckert C."/>
        </authorList>
    </citation>
    <scope>NUCLEOTIDE SEQUENCE</scope>
    <source>
        <strain evidence="12">CGMCC 1.16067</strain>
    </source>
</reference>
<keyword evidence="3 10" id="KW-1003">Cell membrane</keyword>
<keyword evidence="7 10" id="KW-0406">Ion transport</keyword>
<dbReference type="InterPro" id="IPR006153">
    <property type="entry name" value="Cation/H_exchanger_TM"/>
</dbReference>
<comment type="caution">
    <text evidence="12">The sequence shown here is derived from an EMBL/GenBank/DDBJ whole genome shotgun (WGS) entry which is preliminary data.</text>
</comment>
<feature type="transmembrane region" description="Helical" evidence="10">
    <location>
        <begin position="307"/>
        <end position="333"/>
    </location>
</feature>
<sequence>MGWDNRGVDIAIGIVALAVTVLVVAGGCRRLGLSSPLVLIVVGIAASYVPFIPDVELTSEVVLLGLLPPLLYSASQQTSLIDFNANRIPILLLAVVLVGITTGVVAVVVHWLVPALPWWAAFAIGAVVGPPDAVAATSIGRRIGLPRRVTTMLEGESLFNDATALVALNTAIGAATASVSLLGIGLDFAVAAGVGVVVGLAIYALVGRVRRHITDPVLDSGLSFVVPFASYLISEELHGSGVVAVVVAGLLLGHRAPVLQTARSRIQERTNWQSISFLLESAVFLLIGLQAYRIVDGALNGDLGLGRIGIVCVAALVTVVVVRMAWVFIARLALQRSPDPEGKRLTYGATTLLGWAGMRGVVTLAAAFVIPPDTPSRDLLQLIAFFVTAGTLLLQGLTLPPLARWLKVEGPSAAADALAKANLLQQASQAGMSSLKDLHESGDQYGVKAQIKERLERRNFAAWESVGAKDEDTPTEIYARVRQEMIDAEREKVLEVRSSGTVPHEVVTSVLSMLDVEESMLEYGERERDRVRAAEISVVGEGGCEHLRDDTGHVAPDTPGECAECLDEGLAWVHLRMCCTCGHVACCDSSPGRHATRHYHSTGHPVMRSAEPGEDWRFCFVDQVTG</sequence>
<dbReference type="AlphaFoldDB" id="A0A917F5S7"/>
<keyword evidence="13" id="KW-1185">Reference proteome</keyword>
<feature type="transmembrane region" description="Helical" evidence="10">
    <location>
        <begin position="188"/>
        <end position="206"/>
    </location>
</feature>
<dbReference type="NCBIfam" id="TIGR00831">
    <property type="entry name" value="a_cpa1"/>
    <property type="match status" value="1"/>
</dbReference>
<evidence type="ECO:0000256" key="3">
    <source>
        <dbReference type="ARBA" id="ARBA00022475"/>
    </source>
</evidence>
<feature type="transmembrane region" description="Helical" evidence="10">
    <location>
        <begin position="118"/>
        <end position="137"/>
    </location>
</feature>
<dbReference type="PANTHER" id="PTHR10110">
    <property type="entry name" value="SODIUM/HYDROGEN EXCHANGER"/>
    <property type="match status" value="1"/>
</dbReference>
<feature type="transmembrane region" description="Helical" evidence="10">
    <location>
        <begin position="6"/>
        <end position="24"/>
    </location>
</feature>
<keyword evidence="9 10" id="KW-0739">Sodium transport</keyword>
<evidence type="ECO:0000259" key="11">
    <source>
        <dbReference type="PROSITE" id="PS50271"/>
    </source>
</evidence>
<gene>
    <name evidence="12" type="ORF">GCM10011519_26060</name>
</gene>
<keyword evidence="5 10" id="KW-1133">Transmembrane helix</keyword>
<feature type="transmembrane region" description="Helical" evidence="10">
    <location>
        <begin position="345"/>
        <end position="370"/>
    </location>
</feature>
<dbReference type="PROSITE" id="PS51257">
    <property type="entry name" value="PROKAR_LIPOPROTEIN"/>
    <property type="match status" value="1"/>
</dbReference>
<dbReference type="Gene3D" id="6.10.140.1330">
    <property type="match status" value="1"/>
</dbReference>
<evidence type="ECO:0000256" key="6">
    <source>
        <dbReference type="ARBA" id="ARBA00023053"/>
    </source>
</evidence>
<dbReference type="GO" id="GO:0015385">
    <property type="term" value="F:sodium:proton antiporter activity"/>
    <property type="evidence" value="ECO:0007669"/>
    <property type="project" value="InterPro"/>
</dbReference>
<keyword evidence="6 10" id="KW-0915">Sodium</keyword>
<dbReference type="Pfam" id="PF02148">
    <property type="entry name" value="zf-UBP"/>
    <property type="match status" value="1"/>
</dbReference>
<comment type="subcellular location">
    <subcellularLocation>
        <location evidence="1 10">Cell membrane</location>
        <topology evidence="1 10">Multi-pass membrane protein</topology>
    </subcellularLocation>
</comment>
<feature type="transmembrane region" description="Helical" evidence="10">
    <location>
        <begin position="277"/>
        <end position="295"/>
    </location>
</feature>
<reference evidence="12" key="2">
    <citation type="submission" date="2020-09" db="EMBL/GenBank/DDBJ databases">
        <authorList>
            <person name="Sun Q."/>
            <person name="Zhou Y."/>
        </authorList>
    </citation>
    <scope>NUCLEOTIDE SEQUENCE</scope>
    <source>
        <strain evidence="12">CGMCC 1.16067</strain>
    </source>
</reference>
<dbReference type="Pfam" id="PF00999">
    <property type="entry name" value="Na_H_Exchanger"/>
    <property type="match status" value="1"/>
</dbReference>
<comment type="function">
    <text evidence="10">Na(+)/H(+) antiporter that extrudes sodium in exchange for external protons.</text>
</comment>
<dbReference type="GO" id="GO:0051453">
    <property type="term" value="P:regulation of intracellular pH"/>
    <property type="evidence" value="ECO:0007669"/>
    <property type="project" value="TreeGrafter"/>
</dbReference>
<keyword evidence="10" id="KW-0050">Antiport</keyword>
<protein>
    <submittedName>
        <fullName evidence="12">Na+/H+ antiporter</fullName>
    </submittedName>
</protein>
<dbReference type="GO" id="GO:0008270">
    <property type="term" value="F:zinc ion binding"/>
    <property type="evidence" value="ECO:0007669"/>
    <property type="project" value="InterPro"/>
</dbReference>
<evidence type="ECO:0000256" key="8">
    <source>
        <dbReference type="ARBA" id="ARBA00023136"/>
    </source>
</evidence>
<dbReference type="SUPFAM" id="SSF57850">
    <property type="entry name" value="RING/U-box"/>
    <property type="match status" value="1"/>
</dbReference>
<evidence type="ECO:0000256" key="10">
    <source>
        <dbReference type="RuleBase" id="RU366002"/>
    </source>
</evidence>
<feature type="transmembrane region" description="Helical" evidence="10">
    <location>
        <begin position="158"/>
        <end position="182"/>
    </location>
</feature>
<evidence type="ECO:0000256" key="5">
    <source>
        <dbReference type="ARBA" id="ARBA00022989"/>
    </source>
</evidence>
<keyword evidence="2 10" id="KW-0813">Transport</keyword>
<evidence type="ECO:0000256" key="9">
    <source>
        <dbReference type="ARBA" id="ARBA00023201"/>
    </source>
</evidence>
<dbReference type="InterPro" id="IPR018422">
    <property type="entry name" value="Cation/H_exchanger_CPA1"/>
</dbReference>
<proteinExistence type="inferred from homology"/>
<feature type="transmembrane region" description="Helical" evidence="10">
    <location>
        <begin position="382"/>
        <end position="403"/>
    </location>
</feature>
<dbReference type="GO" id="GO:0015386">
    <property type="term" value="F:potassium:proton antiporter activity"/>
    <property type="evidence" value="ECO:0007669"/>
    <property type="project" value="TreeGrafter"/>
</dbReference>
<evidence type="ECO:0000256" key="4">
    <source>
        <dbReference type="ARBA" id="ARBA00022692"/>
    </source>
</evidence>
<dbReference type="EMBL" id="BMKQ01000001">
    <property type="protein sequence ID" value="GGF50863.1"/>
    <property type="molecule type" value="Genomic_DNA"/>
</dbReference>